<protein>
    <submittedName>
        <fullName evidence="1">Uncharacterized protein</fullName>
    </submittedName>
</protein>
<keyword evidence="2" id="KW-1185">Reference proteome</keyword>
<name>A0A4S3J6Q8_9EURO</name>
<dbReference type="AlphaFoldDB" id="A0A4S3J6Q8"/>
<reference evidence="1 2" key="1">
    <citation type="submission" date="2019-03" db="EMBL/GenBank/DDBJ databases">
        <title>The genome sequence of a newly discovered highly antifungal drug resistant Aspergillus species, Aspergillus tanneri NIH 1004.</title>
        <authorList>
            <person name="Mounaud S."/>
            <person name="Singh I."/>
            <person name="Joardar V."/>
            <person name="Pakala S."/>
            <person name="Pakala S."/>
            <person name="Venepally P."/>
            <person name="Hoover J."/>
            <person name="Nierman W."/>
            <person name="Chung J."/>
            <person name="Losada L."/>
        </authorList>
    </citation>
    <scope>NUCLEOTIDE SEQUENCE [LARGE SCALE GENOMIC DNA]</scope>
    <source>
        <strain evidence="1 2">NIH1004</strain>
    </source>
</reference>
<evidence type="ECO:0000313" key="2">
    <source>
        <dbReference type="Proteomes" id="UP000308092"/>
    </source>
</evidence>
<proteinExistence type="predicted"/>
<dbReference type="Proteomes" id="UP000308092">
    <property type="component" value="Unassembled WGS sequence"/>
</dbReference>
<evidence type="ECO:0000313" key="1">
    <source>
        <dbReference type="EMBL" id="THC90452.1"/>
    </source>
</evidence>
<organism evidence="1 2">
    <name type="scientific">Aspergillus tanneri</name>
    <dbReference type="NCBI Taxonomy" id="1220188"/>
    <lineage>
        <taxon>Eukaryota</taxon>
        <taxon>Fungi</taxon>
        <taxon>Dikarya</taxon>
        <taxon>Ascomycota</taxon>
        <taxon>Pezizomycotina</taxon>
        <taxon>Eurotiomycetes</taxon>
        <taxon>Eurotiomycetidae</taxon>
        <taxon>Eurotiales</taxon>
        <taxon>Aspergillaceae</taxon>
        <taxon>Aspergillus</taxon>
        <taxon>Aspergillus subgen. Circumdati</taxon>
    </lineage>
</organism>
<sequence>MNAWCGPSYRFGQGPKDKVALSVAEPAHNIEAWYNTEEPFFERELIQKLPDLFVQSKEQSQAPGVEG</sequence>
<dbReference type="VEuPathDB" id="FungiDB:EYZ11_010094"/>
<accession>A0A4S3J6Q8</accession>
<gene>
    <name evidence="1" type="ORF">EYZ11_010094</name>
</gene>
<comment type="caution">
    <text evidence="1">The sequence shown here is derived from an EMBL/GenBank/DDBJ whole genome shotgun (WGS) entry which is preliminary data.</text>
</comment>
<dbReference type="EMBL" id="SOSA01000520">
    <property type="protein sequence ID" value="THC90452.1"/>
    <property type="molecule type" value="Genomic_DNA"/>
</dbReference>